<dbReference type="Proteomes" id="UP000318946">
    <property type="component" value="Chromosome"/>
</dbReference>
<dbReference type="Gene3D" id="1.10.150.240">
    <property type="entry name" value="Putative phosphatase, domain 2"/>
    <property type="match status" value="1"/>
</dbReference>
<dbReference type="GO" id="GO:0003824">
    <property type="term" value="F:catalytic activity"/>
    <property type="evidence" value="ECO:0007669"/>
    <property type="project" value="UniProtKB-ARBA"/>
</dbReference>
<evidence type="ECO:0000256" key="1">
    <source>
        <dbReference type="ARBA" id="ARBA00001946"/>
    </source>
</evidence>
<dbReference type="NCBIfam" id="TIGR01509">
    <property type="entry name" value="HAD-SF-IA-v3"/>
    <property type="match status" value="1"/>
</dbReference>
<proteinExistence type="inferred from homology"/>
<dbReference type="SFLD" id="SFLDG01135">
    <property type="entry name" value="C1.5.6:_HAD__Beta-PGM__Phospha"/>
    <property type="match status" value="1"/>
</dbReference>
<comment type="cofactor">
    <cofactor evidence="1">
        <name>Mg(2+)</name>
        <dbReference type="ChEBI" id="CHEBI:18420"/>
    </cofactor>
</comment>
<dbReference type="InterPro" id="IPR006439">
    <property type="entry name" value="HAD-SF_hydro_IA"/>
</dbReference>
<comment type="similarity">
    <text evidence="2">Belongs to the HAD-like hydrolase superfamily. CbbY/CbbZ/Gph/YieH family.</text>
</comment>
<keyword evidence="7" id="KW-1185">Reference proteome</keyword>
<keyword evidence="4" id="KW-0460">Magnesium</keyword>
<dbReference type="Pfam" id="PF13419">
    <property type="entry name" value="HAD_2"/>
    <property type="match status" value="1"/>
</dbReference>
<dbReference type="SUPFAM" id="SSF56784">
    <property type="entry name" value="HAD-like"/>
    <property type="match status" value="1"/>
</dbReference>
<dbReference type="GO" id="GO:0046872">
    <property type="term" value="F:metal ion binding"/>
    <property type="evidence" value="ECO:0007669"/>
    <property type="project" value="UniProtKB-KW"/>
</dbReference>
<organism evidence="6 7">
    <name type="scientific">Alistipes communis</name>
    <dbReference type="NCBI Taxonomy" id="2585118"/>
    <lineage>
        <taxon>Bacteria</taxon>
        <taxon>Pseudomonadati</taxon>
        <taxon>Bacteroidota</taxon>
        <taxon>Bacteroidia</taxon>
        <taxon>Bacteroidales</taxon>
        <taxon>Rikenellaceae</taxon>
        <taxon>Alistipes</taxon>
    </lineage>
</organism>
<accession>A0A4Y1WXJ4</accession>
<dbReference type="InterPro" id="IPR041492">
    <property type="entry name" value="HAD_2"/>
</dbReference>
<gene>
    <name evidence="6" type="ORF">A5CBH24_22820</name>
</gene>
<dbReference type="PANTHER" id="PTHR46193">
    <property type="entry name" value="6-PHOSPHOGLUCONATE PHOSPHATASE"/>
    <property type="match status" value="1"/>
</dbReference>
<dbReference type="InterPro" id="IPR023214">
    <property type="entry name" value="HAD_sf"/>
</dbReference>
<dbReference type="KEGG" id="acou:A5CBH24_22820"/>
<evidence type="ECO:0000256" key="2">
    <source>
        <dbReference type="ARBA" id="ARBA00006171"/>
    </source>
</evidence>
<dbReference type="InterPro" id="IPR051600">
    <property type="entry name" value="Beta-PGM-like"/>
</dbReference>
<keyword evidence="3" id="KW-0479">Metal-binding</keyword>
<evidence type="ECO:0000256" key="3">
    <source>
        <dbReference type="ARBA" id="ARBA00022723"/>
    </source>
</evidence>
<name>A0A4Y1WXJ4_9BACT</name>
<dbReference type="AlphaFoldDB" id="A0A4Y1WXJ4"/>
<dbReference type="OrthoDB" id="9797743at2"/>
<protein>
    <submittedName>
        <fullName evidence="6">Beta-phosphoglucomutase</fullName>
    </submittedName>
</protein>
<evidence type="ECO:0000313" key="6">
    <source>
        <dbReference type="EMBL" id="BBL04969.1"/>
    </source>
</evidence>
<sequence>MIKGALFDMDGVLVDNMRIHARAYDIFYERHGVGNRQNVLKELSGLGNDEIMQRLFTPERLAELGGWQALSEEKEAIYRELYEPLIRPTAGLLDFLEALRREGIACAVGSSAEMRNIRFVFEKCGIESYFQTVVSSEQVTRCKPDPEIYLKAAEALRLRPEECVVFEDARAGIEAGDRAGMKVVALATTLSREELERTAATLVIDDFTQMSVERLRSL</sequence>
<dbReference type="EMBL" id="AP019735">
    <property type="protein sequence ID" value="BBL04969.1"/>
    <property type="molecule type" value="Genomic_DNA"/>
</dbReference>
<reference evidence="7" key="1">
    <citation type="submission" date="2019-06" db="EMBL/GenBank/DDBJ databases">
        <title>Alistipes onderdonkii subsp. vulgaris subsp. nov., Alistipes dispar sp. nov. and Alistipes communis sp. nov., isolated from human faeces, and creation of Alistipes onderdonkii subsp. onderdonkii subsp. nov.</title>
        <authorList>
            <person name="Sakamoto M."/>
            <person name="Ikeyama N."/>
            <person name="Ogata Y."/>
            <person name="Suda W."/>
            <person name="Iino T."/>
            <person name="Hattori M."/>
            <person name="Ohkuma M."/>
        </authorList>
    </citation>
    <scope>NUCLEOTIDE SEQUENCE [LARGE SCALE GENOMIC DNA]</scope>
    <source>
        <strain evidence="7">5CBH24</strain>
    </source>
</reference>
<dbReference type="Gene3D" id="3.40.50.1000">
    <property type="entry name" value="HAD superfamily/HAD-like"/>
    <property type="match status" value="1"/>
</dbReference>
<dbReference type="SFLD" id="SFLDG01129">
    <property type="entry name" value="C1.5:_HAD__Beta-PGM__Phosphata"/>
    <property type="match status" value="1"/>
</dbReference>
<keyword evidence="5" id="KW-0119">Carbohydrate metabolism</keyword>
<dbReference type="SFLD" id="SFLDS00003">
    <property type="entry name" value="Haloacid_Dehalogenase"/>
    <property type="match status" value="1"/>
</dbReference>
<evidence type="ECO:0000256" key="4">
    <source>
        <dbReference type="ARBA" id="ARBA00022842"/>
    </source>
</evidence>
<dbReference type="PRINTS" id="PR00413">
    <property type="entry name" value="HADHALOGNASE"/>
</dbReference>
<evidence type="ECO:0000256" key="5">
    <source>
        <dbReference type="ARBA" id="ARBA00023277"/>
    </source>
</evidence>
<dbReference type="InterPro" id="IPR036412">
    <property type="entry name" value="HAD-like_sf"/>
</dbReference>
<dbReference type="GeneID" id="78342997"/>
<dbReference type="PANTHER" id="PTHR46193:SF18">
    <property type="entry name" value="HEXITOL PHOSPHATASE B"/>
    <property type="match status" value="1"/>
</dbReference>
<dbReference type="RefSeq" id="WP_141413260.1">
    <property type="nucleotide sequence ID" value="NZ_AP019735.1"/>
</dbReference>
<dbReference type="InterPro" id="IPR023198">
    <property type="entry name" value="PGP-like_dom2"/>
</dbReference>
<evidence type="ECO:0000313" key="7">
    <source>
        <dbReference type="Proteomes" id="UP000318946"/>
    </source>
</evidence>